<sequence length="162" mass="18069">MFQRAKILSYNPIDRTAQVHIFGLTDGVESGLTATFAYPVGDDDRDTERQIIEGNDVYIFFDGGDQARPVIAFYSSHGQGNVQDVRRIRQKNIELLADRNININAQIINIEANVNFTGKTTFNGDIEQTKGKIITPDIVIDGKSTKKHVHIDSRGSKTSVME</sequence>
<dbReference type="AlphaFoldDB" id="A0A1G6H0R4"/>
<dbReference type="OrthoDB" id="6691749at2"/>
<dbReference type="EMBL" id="FMYL01000003">
    <property type="protein sequence ID" value="SDB86976.1"/>
    <property type="molecule type" value="Genomic_DNA"/>
</dbReference>
<name>A0A1G6H0R4_9GAMM</name>
<proteinExistence type="predicted"/>
<evidence type="ECO:0000313" key="2">
    <source>
        <dbReference type="Proteomes" id="UP000242501"/>
    </source>
</evidence>
<dbReference type="Proteomes" id="UP000242501">
    <property type="component" value="Unassembled WGS sequence"/>
</dbReference>
<dbReference type="Gene3D" id="6.20.170.10">
    <property type="match status" value="1"/>
</dbReference>
<dbReference type="STRING" id="1219383.SAMN05421733_10325"/>
<protein>
    <recommendedName>
        <fullName evidence="3">Phage baseplate assembly protein V</fullName>
    </recommendedName>
</protein>
<accession>A0A1G6H0R4</accession>
<evidence type="ECO:0000313" key="1">
    <source>
        <dbReference type="EMBL" id="SDB86976.1"/>
    </source>
</evidence>
<evidence type="ECO:0008006" key="3">
    <source>
        <dbReference type="Google" id="ProtNLM"/>
    </source>
</evidence>
<organism evidence="1 2">
    <name type="scientific">Acinetobacter boissieri</name>
    <dbReference type="NCBI Taxonomy" id="1219383"/>
    <lineage>
        <taxon>Bacteria</taxon>
        <taxon>Pseudomonadati</taxon>
        <taxon>Pseudomonadota</taxon>
        <taxon>Gammaproteobacteria</taxon>
        <taxon>Moraxellales</taxon>
        <taxon>Moraxellaceae</taxon>
        <taxon>Acinetobacter</taxon>
    </lineage>
</organism>
<reference evidence="2" key="1">
    <citation type="submission" date="2016-09" db="EMBL/GenBank/DDBJ databases">
        <authorList>
            <person name="Varghese N."/>
            <person name="Submissions S."/>
        </authorList>
    </citation>
    <scope>NUCLEOTIDE SEQUENCE [LARGE SCALE GENOMIC DNA]</scope>
    <source>
        <strain evidence="2">ANC 4422</strain>
    </source>
</reference>
<dbReference type="RefSeq" id="WP_092746998.1">
    <property type="nucleotide sequence ID" value="NZ_FMYL01000003.1"/>
</dbReference>
<keyword evidence="2" id="KW-1185">Reference proteome</keyword>
<gene>
    <name evidence="1" type="ORF">SAMN05421733_10325</name>
</gene>